<evidence type="ECO:0000313" key="3">
    <source>
        <dbReference type="EMBL" id="CAB5208479.1"/>
    </source>
</evidence>
<evidence type="ECO:0000313" key="2">
    <source>
        <dbReference type="EMBL" id="CAB4125420.1"/>
    </source>
</evidence>
<dbReference type="EMBL" id="LR796187">
    <property type="protein sequence ID" value="CAB4125420.1"/>
    <property type="molecule type" value="Genomic_DNA"/>
</dbReference>
<accession>A0A6J5KZ71</accession>
<dbReference type="Pfam" id="PF14090">
    <property type="entry name" value="HTH_39"/>
    <property type="match status" value="1"/>
</dbReference>
<organism evidence="2">
    <name type="scientific">uncultured Caudovirales phage</name>
    <dbReference type="NCBI Taxonomy" id="2100421"/>
    <lineage>
        <taxon>Viruses</taxon>
        <taxon>Duplodnaviria</taxon>
        <taxon>Heunggongvirae</taxon>
        <taxon>Uroviricota</taxon>
        <taxon>Caudoviricetes</taxon>
        <taxon>Peduoviridae</taxon>
        <taxon>Maltschvirus</taxon>
        <taxon>Maltschvirus maltsch</taxon>
    </lineage>
</organism>
<sequence length="90" mass="9968">MKFFNPETKTYKLFNALYQGQKLTAADAQKRFGIKNISAEASRIRANGYAVYANKRVAGNGVQVTEYQMGKPSREIVALGYKAQAMGITL</sequence>
<protein>
    <recommendedName>
        <fullName evidence="1">Winged helix-turn-helix domain-containing protein</fullName>
    </recommendedName>
</protein>
<evidence type="ECO:0000259" key="1">
    <source>
        <dbReference type="Pfam" id="PF14090"/>
    </source>
</evidence>
<feature type="domain" description="Winged helix-turn-helix" evidence="1">
    <location>
        <begin position="12"/>
        <end position="71"/>
    </location>
</feature>
<proteinExistence type="predicted"/>
<name>A0A6J5KZ71_9CAUD</name>
<reference evidence="2" key="1">
    <citation type="submission" date="2020-04" db="EMBL/GenBank/DDBJ databases">
        <authorList>
            <person name="Chiriac C."/>
            <person name="Salcher M."/>
            <person name="Ghai R."/>
            <person name="Kavagutti S V."/>
        </authorList>
    </citation>
    <scope>NUCLEOTIDE SEQUENCE</scope>
</reference>
<dbReference type="InterPro" id="IPR055245">
    <property type="entry name" value="HTH_proteobacteria"/>
</dbReference>
<dbReference type="EMBL" id="LR798231">
    <property type="protein sequence ID" value="CAB5208479.1"/>
    <property type="molecule type" value="Genomic_DNA"/>
</dbReference>
<gene>
    <name evidence="3" type="ORF">UFOVP181_41</name>
    <name evidence="2" type="ORF">UFOVP57_121</name>
</gene>